<evidence type="ECO:0000256" key="1">
    <source>
        <dbReference type="ARBA" id="ARBA00023239"/>
    </source>
</evidence>
<feature type="domain" description="Amidohydrolase-related" evidence="2">
    <location>
        <begin position="59"/>
        <end position="360"/>
    </location>
</feature>
<sequence length="404" mass="45328">MGARYTIISADTHAGANHATYREYLDPSFHDDFDAWRGKYKNPWKDLRDTDLRVRNWDDDRRDSDQLADGVVGEVIFPNTVPPFYPGFVLFAGPPTAEEYPHRRAGILAHNRWLADFCARKAAQRAGVGQIFLNDIDDAIADATWIKEHGLRGGVLLPNVAPDVKWVKPLYHPDYDRLWAALQDLEIPVNLHGGTGSPNYGRFASVPAIMMSEVSFYGLRPFVHMLLAGVFERFPRLKFVITEASASFVPPLLRQLDDIIAKIRGGEIGELKYTSDNALPRSATEYFHQNCWVGASFPRPDDVAAREVIGRDRWMWGSDYPHDEGTGPYTRQALRQVMHDLPEPELRDLLAGNAARLYGFDLDALALLAEQYGPSVEEIAEPLDALPENSNSALLNAQKQLSTV</sequence>
<dbReference type="Proteomes" id="UP000198802">
    <property type="component" value="Unassembled WGS sequence"/>
</dbReference>
<dbReference type="PANTHER" id="PTHR21240:SF28">
    <property type="entry name" value="ISO-OROTATE DECARBOXYLASE (EUROFUNG)"/>
    <property type="match status" value="1"/>
</dbReference>
<evidence type="ECO:0000259" key="2">
    <source>
        <dbReference type="Pfam" id="PF04909"/>
    </source>
</evidence>
<dbReference type="AlphaFoldDB" id="A0A0S4QM52"/>
<dbReference type="InterPro" id="IPR032466">
    <property type="entry name" value="Metal_Hydrolase"/>
</dbReference>
<proteinExistence type="predicted"/>
<dbReference type="SUPFAM" id="SSF51556">
    <property type="entry name" value="Metallo-dependent hydrolases"/>
    <property type="match status" value="1"/>
</dbReference>
<dbReference type="Gene3D" id="3.20.20.140">
    <property type="entry name" value="Metal-dependent hydrolases"/>
    <property type="match status" value="1"/>
</dbReference>
<dbReference type="GO" id="GO:0016787">
    <property type="term" value="F:hydrolase activity"/>
    <property type="evidence" value="ECO:0007669"/>
    <property type="project" value="UniProtKB-KW"/>
</dbReference>
<protein>
    <submittedName>
        <fullName evidence="3">Predicted metal-dependent hydrolase, TIM-barrel fold</fullName>
    </submittedName>
</protein>
<dbReference type="PANTHER" id="PTHR21240">
    <property type="entry name" value="2-AMINO-3-CARBOXYLMUCONATE-6-SEMIALDEHYDE DECARBOXYLASE"/>
    <property type="match status" value="1"/>
</dbReference>
<dbReference type="RefSeq" id="WP_091277350.1">
    <property type="nucleotide sequence ID" value="NZ_FAOZ01000008.1"/>
</dbReference>
<evidence type="ECO:0000313" key="3">
    <source>
        <dbReference type="EMBL" id="CUU56679.1"/>
    </source>
</evidence>
<dbReference type="Pfam" id="PF04909">
    <property type="entry name" value="Amidohydro_2"/>
    <property type="match status" value="1"/>
</dbReference>
<organism evidence="3 4">
    <name type="scientific">Parafrankia irregularis</name>
    <dbReference type="NCBI Taxonomy" id="795642"/>
    <lineage>
        <taxon>Bacteria</taxon>
        <taxon>Bacillati</taxon>
        <taxon>Actinomycetota</taxon>
        <taxon>Actinomycetes</taxon>
        <taxon>Frankiales</taxon>
        <taxon>Frankiaceae</taxon>
        <taxon>Parafrankia</taxon>
    </lineage>
</organism>
<evidence type="ECO:0000313" key="4">
    <source>
        <dbReference type="Proteomes" id="UP000198802"/>
    </source>
</evidence>
<dbReference type="EMBL" id="FAOZ01000008">
    <property type="protein sequence ID" value="CUU56679.1"/>
    <property type="molecule type" value="Genomic_DNA"/>
</dbReference>
<dbReference type="GO" id="GO:0005737">
    <property type="term" value="C:cytoplasm"/>
    <property type="evidence" value="ECO:0007669"/>
    <property type="project" value="TreeGrafter"/>
</dbReference>
<keyword evidence="3" id="KW-0378">Hydrolase</keyword>
<reference evidence="4" key="1">
    <citation type="submission" date="2015-11" db="EMBL/GenBank/DDBJ databases">
        <authorList>
            <person name="Varghese N."/>
        </authorList>
    </citation>
    <scope>NUCLEOTIDE SEQUENCE [LARGE SCALE GENOMIC DNA]</scope>
    <source>
        <strain evidence="4">DSM 45899</strain>
    </source>
</reference>
<dbReference type="InterPro" id="IPR006680">
    <property type="entry name" value="Amidohydro-rel"/>
</dbReference>
<keyword evidence="4" id="KW-1185">Reference proteome</keyword>
<dbReference type="GO" id="GO:0019748">
    <property type="term" value="P:secondary metabolic process"/>
    <property type="evidence" value="ECO:0007669"/>
    <property type="project" value="TreeGrafter"/>
</dbReference>
<name>A0A0S4QM52_9ACTN</name>
<accession>A0A0S4QM52</accession>
<dbReference type="InterPro" id="IPR032465">
    <property type="entry name" value="ACMSD"/>
</dbReference>
<gene>
    <name evidence="3" type="ORF">Ga0074812_108207</name>
</gene>
<dbReference type="GO" id="GO:0016831">
    <property type="term" value="F:carboxy-lyase activity"/>
    <property type="evidence" value="ECO:0007669"/>
    <property type="project" value="InterPro"/>
</dbReference>
<keyword evidence="1" id="KW-0456">Lyase</keyword>